<gene>
    <name evidence="9" type="ORF">HNR15_000762</name>
</gene>
<dbReference type="Proteomes" id="UP000571817">
    <property type="component" value="Unassembled WGS sequence"/>
</dbReference>
<evidence type="ECO:0000313" key="10">
    <source>
        <dbReference type="Proteomes" id="UP000571817"/>
    </source>
</evidence>
<reference evidence="9 10" key="1">
    <citation type="submission" date="2020-07" db="EMBL/GenBank/DDBJ databases">
        <title>Sequencing the genomes of 1000 actinobacteria strains.</title>
        <authorList>
            <person name="Klenk H.-P."/>
        </authorList>
    </citation>
    <scope>NUCLEOTIDE SEQUENCE [LARGE SCALE GENOMIC DNA]</scope>
    <source>
        <strain evidence="9 10">DSM 29531</strain>
    </source>
</reference>
<keyword evidence="3" id="KW-1003">Cell membrane</keyword>
<evidence type="ECO:0000259" key="8">
    <source>
        <dbReference type="Pfam" id="PF09335"/>
    </source>
</evidence>
<evidence type="ECO:0000313" key="9">
    <source>
        <dbReference type="EMBL" id="NYJ73799.1"/>
    </source>
</evidence>
<evidence type="ECO:0000256" key="5">
    <source>
        <dbReference type="ARBA" id="ARBA00022989"/>
    </source>
</evidence>
<dbReference type="Pfam" id="PF09335">
    <property type="entry name" value="VTT_dom"/>
    <property type="match status" value="1"/>
</dbReference>
<evidence type="ECO:0000256" key="7">
    <source>
        <dbReference type="SAM" id="Phobius"/>
    </source>
</evidence>
<name>A0A853DCS6_9MICO</name>
<dbReference type="PANTHER" id="PTHR42709">
    <property type="entry name" value="ALKALINE PHOSPHATASE LIKE PROTEIN"/>
    <property type="match status" value="1"/>
</dbReference>
<evidence type="ECO:0000256" key="2">
    <source>
        <dbReference type="ARBA" id="ARBA00010792"/>
    </source>
</evidence>
<keyword evidence="5 7" id="KW-1133">Transmembrane helix</keyword>
<feature type="transmembrane region" description="Helical" evidence="7">
    <location>
        <begin position="141"/>
        <end position="161"/>
    </location>
</feature>
<feature type="transmembrane region" description="Helical" evidence="7">
    <location>
        <begin position="173"/>
        <end position="192"/>
    </location>
</feature>
<proteinExistence type="inferred from homology"/>
<evidence type="ECO:0000256" key="6">
    <source>
        <dbReference type="ARBA" id="ARBA00023136"/>
    </source>
</evidence>
<dbReference type="InterPro" id="IPR051311">
    <property type="entry name" value="DedA_domain"/>
</dbReference>
<sequence length="211" mass="22937">MQHWLTTIPPLVVLLLVGLVVFVESIGVPFPGEIVLVAAALAASQHKISAGPFAIALAAVLGAAIGDSIGYGLGHRYGDRLFGWLERRFPKHVNADVLAYAEHVFQRYGVVAVFFGRFVALLRIFAGPLSGSLRMHYTRFLPANVLGAICWAGGTAYLVYYLGAAAETYLKNFSYAGLAVAIFLGIIASTLLRRRLERNVQEYAELRRAAD</sequence>
<protein>
    <submittedName>
        <fullName evidence="9">Membrane protein DedA with SNARE-associated domain</fullName>
    </submittedName>
</protein>
<feature type="transmembrane region" description="Helical" evidence="7">
    <location>
        <begin position="53"/>
        <end position="74"/>
    </location>
</feature>
<keyword evidence="4 7" id="KW-0812">Transmembrane</keyword>
<comment type="subcellular location">
    <subcellularLocation>
        <location evidence="1">Cell membrane</location>
        <topology evidence="1">Multi-pass membrane protein</topology>
    </subcellularLocation>
</comment>
<dbReference type="GO" id="GO:0005886">
    <property type="term" value="C:plasma membrane"/>
    <property type="evidence" value="ECO:0007669"/>
    <property type="project" value="UniProtKB-SubCell"/>
</dbReference>
<accession>A0A853DCS6</accession>
<comment type="similarity">
    <text evidence="2">Belongs to the DedA family.</text>
</comment>
<feature type="transmembrane region" description="Helical" evidence="7">
    <location>
        <begin position="12"/>
        <end position="41"/>
    </location>
</feature>
<comment type="caution">
    <text evidence="9">The sequence shown here is derived from an EMBL/GenBank/DDBJ whole genome shotgun (WGS) entry which is preliminary data.</text>
</comment>
<dbReference type="PANTHER" id="PTHR42709:SF6">
    <property type="entry name" value="UNDECAPRENYL PHOSPHATE TRANSPORTER A"/>
    <property type="match status" value="1"/>
</dbReference>
<keyword evidence="10" id="KW-1185">Reference proteome</keyword>
<feature type="domain" description="VTT" evidence="8">
    <location>
        <begin position="30"/>
        <end position="160"/>
    </location>
</feature>
<dbReference type="EMBL" id="JACCFW010000001">
    <property type="protein sequence ID" value="NYJ73799.1"/>
    <property type="molecule type" value="Genomic_DNA"/>
</dbReference>
<dbReference type="AlphaFoldDB" id="A0A853DCS6"/>
<evidence type="ECO:0000256" key="3">
    <source>
        <dbReference type="ARBA" id="ARBA00022475"/>
    </source>
</evidence>
<dbReference type="RefSeq" id="WP_179479272.1">
    <property type="nucleotide sequence ID" value="NZ_JACCFW010000001.1"/>
</dbReference>
<organism evidence="9 10">
    <name type="scientific">Allobranchiibius huperziae</name>
    <dbReference type="NCBI Taxonomy" id="1874116"/>
    <lineage>
        <taxon>Bacteria</taxon>
        <taxon>Bacillati</taxon>
        <taxon>Actinomycetota</taxon>
        <taxon>Actinomycetes</taxon>
        <taxon>Micrococcales</taxon>
        <taxon>Dermacoccaceae</taxon>
        <taxon>Allobranchiibius</taxon>
    </lineage>
</organism>
<feature type="transmembrane region" description="Helical" evidence="7">
    <location>
        <begin position="108"/>
        <end position="129"/>
    </location>
</feature>
<keyword evidence="6 7" id="KW-0472">Membrane</keyword>
<dbReference type="InterPro" id="IPR032816">
    <property type="entry name" value="VTT_dom"/>
</dbReference>
<evidence type="ECO:0000256" key="4">
    <source>
        <dbReference type="ARBA" id="ARBA00022692"/>
    </source>
</evidence>
<evidence type="ECO:0000256" key="1">
    <source>
        <dbReference type="ARBA" id="ARBA00004651"/>
    </source>
</evidence>